<dbReference type="Proteomes" id="UP001359308">
    <property type="component" value="Chromosome"/>
</dbReference>
<evidence type="ECO:0000313" key="1">
    <source>
        <dbReference type="EMBL" id="WWF02271.1"/>
    </source>
</evidence>
<dbReference type="EMBL" id="CP104311">
    <property type="protein sequence ID" value="WWF02271.1"/>
    <property type="molecule type" value="Genomic_DNA"/>
</dbReference>
<dbReference type="Gene3D" id="3.40.720.10">
    <property type="entry name" value="Alkaline Phosphatase, subunit A"/>
    <property type="match status" value="1"/>
</dbReference>
<dbReference type="RefSeq" id="WP_277458499.1">
    <property type="nucleotide sequence ID" value="NZ_CP104311.1"/>
</dbReference>
<accession>A0ABZ2F580</accession>
<dbReference type="PANTHER" id="PTHR43108:SF8">
    <property type="entry name" value="SD21168P"/>
    <property type="match status" value="1"/>
</dbReference>
<dbReference type="InterPro" id="IPR017850">
    <property type="entry name" value="Alkaline_phosphatase_core_sf"/>
</dbReference>
<evidence type="ECO:0000313" key="2">
    <source>
        <dbReference type="Proteomes" id="UP001359308"/>
    </source>
</evidence>
<proteinExistence type="predicted"/>
<name>A0ABZ2F580_METCP</name>
<dbReference type="SUPFAM" id="SSF53649">
    <property type="entry name" value="Alkaline phosphatase-like"/>
    <property type="match status" value="1"/>
</dbReference>
<reference evidence="1 2" key="1">
    <citation type="submission" date="2022-09" db="EMBL/GenBank/DDBJ databases">
        <authorList>
            <person name="Giprobiosintez L."/>
        </authorList>
    </citation>
    <scope>NUCLEOTIDE SEQUENCE [LARGE SCALE GENOMIC DNA]</scope>
    <source>
        <strain evidence="2">VKPM-B-12549 (GBS-15)</strain>
    </source>
</reference>
<organism evidence="1 2">
    <name type="scientific">Methylococcus capsulatus</name>
    <dbReference type="NCBI Taxonomy" id="414"/>
    <lineage>
        <taxon>Bacteria</taxon>
        <taxon>Pseudomonadati</taxon>
        <taxon>Pseudomonadota</taxon>
        <taxon>Gammaproteobacteria</taxon>
        <taxon>Methylococcales</taxon>
        <taxon>Methylococcaceae</taxon>
        <taxon>Methylococcus</taxon>
    </lineage>
</organism>
<protein>
    <submittedName>
        <fullName evidence="1">Sulfatase-like hydrolase/transferase</fullName>
    </submittedName>
</protein>
<dbReference type="PANTHER" id="PTHR43108">
    <property type="entry name" value="N-ACETYLGLUCOSAMINE-6-SULFATASE FAMILY MEMBER"/>
    <property type="match status" value="1"/>
</dbReference>
<keyword evidence="2" id="KW-1185">Reference proteome</keyword>
<gene>
    <name evidence="1" type="ORF">N4J17_01225</name>
</gene>
<sequence>MKSPHDSIGIHPRGFGFFALSLGRCCHGRSESAPPAQAFELRLRFDRRSRRTGVPGTGRHRFFLGQIRQHIRELSFPADDLVGQYAHNTRICGNSLPLGGFDKVYARGLESATIATWLQAAGYRTALFGKYLNGYPAVGAPAMFRRAGRIGSAPTAAILIRSTTTR</sequence>